<dbReference type="InterPro" id="IPR001387">
    <property type="entry name" value="Cro/C1-type_HTH"/>
</dbReference>
<dbReference type="SUPFAM" id="SSF47413">
    <property type="entry name" value="lambda repressor-like DNA-binding domains"/>
    <property type="match status" value="1"/>
</dbReference>
<dbReference type="AlphaFoldDB" id="A0A0R1JQZ3"/>
<evidence type="ECO:0000259" key="1">
    <source>
        <dbReference type="PROSITE" id="PS50943"/>
    </source>
</evidence>
<dbReference type="PROSITE" id="PS50943">
    <property type="entry name" value="HTH_CROC1"/>
    <property type="match status" value="1"/>
</dbReference>
<dbReference type="Pfam" id="PF13560">
    <property type="entry name" value="HTH_31"/>
    <property type="match status" value="1"/>
</dbReference>
<protein>
    <recommendedName>
        <fullName evidence="1">HTH cro/C1-type domain-containing protein</fullName>
    </recommendedName>
</protein>
<organism evidence="2 3">
    <name type="scientific">Lacticaseibacillus nasuensis JCM 17158</name>
    <dbReference type="NCBI Taxonomy" id="1291734"/>
    <lineage>
        <taxon>Bacteria</taxon>
        <taxon>Bacillati</taxon>
        <taxon>Bacillota</taxon>
        <taxon>Bacilli</taxon>
        <taxon>Lactobacillales</taxon>
        <taxon>Lactobacillaceae</taxon>
        <taxon>Lacticaseibacillus</taxon>
    </lineage>
</organism>
<dbReference type="PATRIC" id="fig|1291734.4.peg.225"/>
<dbReference type="CDD" id="cd00093">
    <property type="entry name" value="HTH_XRE"/>
    <property type="match status" value="1"/>
</dbReference>
<accession>A0A0R1JQZ3</accession>
<gene>
    <name evidence="2" type="ORF">FD02_GL000217</name>
</gene>
<reference evidence="2 3" key="1">
    <citation type="journal article" date="2015" name="Genome Announc.">
        <title>Expanding the biotechnology potential of lactobacilli through comparative genomics of 213 strains and associated genera.</title>
        <authorList>
            <person name="Sun Z."/>
            <person name="Harris H.M."/>
            <person name="McCann A."/>
            <person name="Guo C."/>
            <person name="Argimon S."/>
            <person name="Zhang W."/>
            <person name="Yang X."/>
            <person name="Jeffery I.B."/>
            <person name="Cooney J.C."/>
            <person name="Kagawa T.F."/>
            <person name="Liu W."/>
            <person name="Song Y."/>
            <person name="Salvetti E."/>
            <person name="Wrobel A."/>
            <person name="Rasinkangas P."/>
            <person name="Parkhill J."/>
            <person name="Rea M.C."/>
            <person name="O'Sullivan O."/>
            <person name="Ritari J."/>
            <person name="Douillard F.P."/>
            <person name="Paul Ross R."/>
            <person name="Yang R."/>
            <person name="Briner A.E."/>
            <person name="Felis G.E."/>
            <person name="de Vos W.M."/>
            <person name="Barrangou R."/>
            <person name="Klaenhammer T.R."/>
            <person name="Caufield P.W."/>
            <person name="Cui Y."/>
            <person name="Zhang H."/>
            <person name="O'Toole P.W."/>
        </authorList>
    </citation>
    <scope>NUCLEOTIDE SEQUENCE [LARGE SCALE GENOMIC DNA]</scope>
    <source>
        <strain evidence="2 3">JCM 17158</strain>
    </source>
</reference>
<keyword evidence="3" id="KW-1185">Reference proteome</keyword>
<dbReference type="GO" id="GO:0003677">
    <property type="term" value="F:DNA binding"/>
    <property type="evidence" value="ECO:0007669"/>
    <property type="project" value="InterPro"/>
</dbReference>
<feature type="domain" description="HTH cro/C1-type" evidence="1">
    <location>
        <begin position="15"/>
        <end position="69"/>
    </location>
</feature>
<evidence type="ECO:0000313" key="2">
    <source>
        <dbReference type="EMBL" id="KRK71033.1"/>
    </source>
</evidence>
<proteinExistence type="predicted"/>
<dbReference type="RefSeq" id="WP_056951722.1">
    <property type="nucleotide sequence ID" value="NZ_AZDJ01000030.1"/>
</dbReference>
<dbReference type="EMBL" id="AZDJ01000030">
    <property type="protein sequence ID" value="KRK71033.1"/>
    <property type="molecule type" value="Genomic_DNA"/>
</dbReference>
<dbReference type="InterPro" id="IPR010982">
    <property type="entry name" value="Lambda_DNA-bd_dom_sf"/>
</dbReference>
<dbReference type="SMART" id="SM00530">
    <property type="entry name" value="HTH_XRE"/>
    <property type="match status" value="1"/>
</dbReference>
<dbReference type="Gene3D" id="1.10.260.40">
    <property type="entry name" value="lambda repressor-like DNA-binding domains"/>
    <property type="match status" value="1"/>
</dbReference>
<sequence length="301" mass="33623">MTGIDAELKAIGEYLDSVRQAKHISRAQLARHLGWSEKTLQRIALGDVDMKLSQFLSIMSYLNVTLHDVVSHSSMPLPSAAVMETLCLRAGAQHDDVALAQLQHQLEAYFNQYHLPWAHHYALFCQLMLAELAHDDAKATRIARLLFSQYVDYDRLTTGDFRMVTRVVGYIPYDQLRVLFSRVLSPAGDAGWSNTTAQAEAVLDTFYVSLLDSAVATGKASAVREVTTLIRNRVVLGSNYYFRMYKRICDGIELVLDGHTGEGEHLLEQVLTAAGVFIPARVLDNDAQGLRKLFTELANVH</sequence>
<name>A0A0R1JQZ3_9LACO</name>
<dbReference type="Proteomes" id="UP000051804">
    <property type="component" value="Unassembled WGS sequence"/>
</dbReference>
<evidence type="ECO:0000313" key="3">
    <source>
        <dbReference type="Proteomes" id="UP000051804"/>
    </source>
</evidence>
<dbReference type="STRING" id="1291734.FD02_GL000217"/>
<comment type="caution">
    <text evidence="2">The sequence shown here is derived from an EMBL/GenBank/DDBJ whole genome shotgun (WGS) entry which is preliminary data.</text>
</comment>
<dbReference type="OrthoDB" id="2291210at2"/>